<evidence type="ECO:0000313" key="3">
    <source>
        <dbReference type="Proteomes" id="UP000029665"/>
    </source>
</evidence>
<name>A0A060SBV0_PYCCI</name>
<feature type="chain" id="PRO_5001587340" evidence="1">
    <location>
        <begin position="23"/>
        <end position="190"/>
    </location>
</feature>
<organism evidence="2 3">
    <name type="scientific">Pycnoporus cinnabarinus</name>
    <name type="common">Cinnabar-red polypore</name>
    <name type="synonym">Trametes cinnabarina</name>
    <dbReference type="NCBI Taxonomy" id="5643"/>
    <lineage>
        <taxon>Eukaryota</taxon>
        <taxon>Fungi</taxon>
        <taxon>Dikarya</taxon>
        <taxon>Basidiomycota</taxon>
        <taxon>Agaricomycotina</taxon>
        <taxon>Agaricomycetes</taxon>
        <taxon>Polyporales</taxon>
        <taxon>Polyporaceae</taxon>
        <taxon>Trametes</taxon>
    </lineage>
</organism>
<dbReference type="OrthoDB" id="3199367at2759"/>
<dbReference type="STRING" id="5643.A0A060SBV0"/>
<sequence length="190" mass="19380">MFASKLTAVFAVFAAAATAVSAAPAAVFSKPKTDIVFRPHITSPKAGDVWPIGSNQTVTWDTSDIPEEARNQTGLILLGYLVGDDTDEHLGVNDPLAYNFPITAGSAQVTVPAVKTRDDYVIVLFGDSGNTSPKFTIKDSAATSLPGLPSLSLPSVASSVFPPAIPSVTTSVVSLTSPSASVSASAAASA</sequence>
<dbReference type="Proteomes" id="UP000029665">
    <property type="component" value="Unassembled WGS sequence"/>
</dbReference>
<keyword evidence="1" id="KW-0732">Signal</keyword>
<dbReference type="HOGENOM" id="CLU_083660_2_0_1"/>
<dbReference type="EMBL" id="CCBP010000057">
    <property type="protein sequence ID" value="CDO69843.1"/>
    <property type="molecule type" value="Genomic_DNA"/>
</dbReference>
<evidence type="ECO:0000256" key="1">
    <source>
        <dbReference type="SAM" id="SignalP"/>
    </source>
</evidence>
<reference evidence="2" key="1">
    <citation type="submission" date="2014-01" db="EMBL/GenBank/DDBJ databases">
        <title>The genome of the white-rot fungus Pycnoporus cinnabarinus: a basidiomycete model with a versatile arsenal for lignocellulosic biomass breakdown.</title>
        <authorList>
            <person name="Levasseur A."/>
            <person name="Lomascolo A."/>
            <person name="Ruiz-Duenas F.J."/>
            <person name="Uzan E."/>
            <person name="Piumi F."/>
            <person name="Kues U."/>
            <person name="Ram A.F.J."/>
            <person name="Murat C."/>
            <person name="Haon M."/>
            <person name="Benoit I."/>
            <person name="Arfi Y."/>
            <person name="Chevret D."/>
            <person name="Drula E."/>
            <person name="Kwon M.J."/>
            <person name="Gouret P."/>
            <person name="Lesage-Meessen L."/>
            <person name="Lombard V."/>
            <person name="Mariette J."/>
            <person name="Noirot C."/>
            <person name="Park J."/>
            <person name="Patyshakuliyeva A."/>
            <person name="Wieneger R.A.B."/>
            <person name="Wosten H.A.B."/>
            <person name="Martin F."/>
            <person name="Coutinho P.M."/>
            <person name="de Vries R."/>
            <person name="Martinez A.T."/>
            <person name="Klopp C."/>
            <person name="Pontarotti P."/>
            <person name="Henrissat B."/>
            <person name="Record E."/>
        </authorList>
    </citation>
    <scope>NUCLEOTIDE SEQUENCE [LARGE SCALE GENOMIC DNA]</scope>
    <source>
        <strain evidence="2">BRFM137</strain>
    </source>
</reference>
<accession>A0A060SBV0</accession>
<proteinExistence type="predicted"/>
<gene>
    <name evidence="2" type="ORF">BN946_scf184884.g2</name>
</gene>
<evidence type="ECO:0000313" key="2">
    <source>
        <dbReference type="EMBL" id="CDO69843.1"/>
    </source>
</evidence>
<keyword evidence="3" id="KW-1185">Reference proteome</keyword>
<dbReference type="OMA" id="DVATIRW"/>
<dbReference type="AlphaFoldDB" id="A0A060SBV0"/>
<protein>
    <submittedName>
        <fullName evidence="2">Uncharacterized protein</fullName>
    </submittedName>
</protein>
<comment type="caution">
    <text evidence="2">The sequence shown here is derived from an EMBL/GenBank/DDBJ whole genome shotgun (WGS) entry which is preliminary data.</text>
</comment>
<feature type="signal peptide" evidence="1">
    <location>
        <begin position="1"/>
        <end position="22"/>
    </location>
</feature>